<protein>
    <recommendedName>
        <fullName evidence="9">Striatin N-terminal domain-containing protein</fullName>
    </recommendedName>
</protein>
<dbReference type="PROSITE" id="PS50082">
    <property type="entry name" value="WD_REPEATS_2"/>
    <property type="match status" value="4"/>
</dbReference>
<feature type="compositionally biased region" description="Low complexity" evidence="8">
    <location>
        <begin position="204"/>
        <end position="220"/>
    </location>
</feature>
<reference evidence="10" key="1">
    <citation type="submission" date="2020-12" db="EMBL/GenBank/DDBJ databases">
        <title>Metabolic potential, ecology and presence of endohyphal bacteria is reflected in genomic diversity of Mucoromycotina.</title>
        <authorList>
            <person name="Muszewska A."/>
            <person name="Okrasinska A."/>
            <person name="Steczkiewicz K."/>
            <person name="Drgas O."/>
            <person name="Orlowska M."/>
            <person name="Perlinska-Lenart U."/>
            <person name="Aleksandrzak-Piekarczyk T."/>
            <person name="Szatraj K."/>
            <person name="Zielenkiewicz U."/>
            <person name="Pilsyk S."/>
            <person name="Malc E."/>
            <person name="Mieczkowski P."/>
            <person name="Kruszewska J.S."/>
            <person name="Biernat P."/>
            <person name="Pawlowska J."/>
        </authorList>
    </citation>
    <scope>NUCLEOTIDE SEQUENCE</scope>
    <source>
        <strain evidence="10">CBS 226.32</strain>
    </source>
</reference>
<dbReference type="Gene3D" id="2.130.10.10">
    <property type="entry name" value="YVTN repeat-like/Quinoprotein amine dehydrogenase"/>
    <property type="match status" value="3"/>
</dbReference>
<feature type="region of interest" description="Disordered" evidence="8">
    <location>
        <begin position="160"/>
        <end position="248"/>
    </location>
</feature>
<dbReference type="Pfam" id="PF00400">
    <property type="entry name" value="WD40"/>
    <property type="match status" value="5"/>
</dbReference>
<evidence type="ECO:0000256" key="4">
    <source>
        <dbReference type="ARBA" id="ARBA00022860"/>
    </source>
</evidence>
<evidence type="ECO:0000256" key="5">
    <source>
        <dbReference type="ARBA" id="ARBA00023054"/>
    </source>
</evidence>
<dbReference type="PROSITE" id="PS00678">
    <property type="entry name" value="WD_REPEATS_1"/>
    <property type="match status" value="4"/>
</dbReference>
<dbReference type="OrthoDB" id="727118at2759"/>
<dbReference type="InterPro" id="IPR020472">
    <property type="entry name" value="WD40_PAC1"/>
</dbReference>
<feature type="repeat" description="WD" evidence="6">
    <location>
        <begin position="406"/>
        <end position="439"/>
    </location>
</feature>
<keyword evidence="11" id="KW-1185">Reference proteome</keyword>
<feature type="compositionally biased region" description="Low complexity" evidence="8">
    <location>
        <begin position="167"/>
        <end position="182"/>
    </location>
</feature>
<evidence type="ECO:0000259" key="9">
    <source>
        <dbReference type="Pfam" id="PF08232"/>
    </source>
</evidence>
<evidence type="ECO:0000256" key="3">
    <source>
        <dbReference type="ARBA" id="ARBA00022737"/>
    </source>
</evidence>
<feature type="compositionally biased region" description="Low complexity" evidence="8">
    <location>
        <begin position="81"/>
        <end position="115"/>
    </location>
</feature>
<comment type="similarity">
    <text evidence="1">Belongs to the WD repeat striatin family.</text>
</comment>
<keyword evidence="4" id="KW-0112">Calmodulin-binding</keyword>
<evidence type="ECO:0000256" key="8">
    <source>
        <dbReference type="SAM" id="MobiDB-lite"/>
    </source>
</evidence>
<dbReference type="InterPro" id="IPR001680">
    <property type="entry name" value="WD40_rpt"/>
</dbReference>
<evidence type="ECO:0000313" key="10">
    <source>
        <dbReference type="EMBL" id="KAG2209054.1"/>
    </source>
</evidence>
<dbReference type="PROSITE" id="PS50294">
    <property type="entry name" value="WD_REPEATS_REGION"/>
    <property type="match status" value="4"/>
</dbReference>
<evidence type="ECO:0000256" key="6">
    <source>
        <dbReference type="PROSITE-ProRule" id="PRU00221"/>
    </source>
</evidence>
<dbReference type="EMBL" id="JAEPRC010000102">
    <property type="protein sequence ID" value="KAG2209054.1"/>
    <property type="molecule type" value="Genomic_DNA"/>
</dbReference>
<comment type="caution">
    <text evidence="10">The sequence shown here is derived from an EMBL/GenBank/DDBJ whole genome shotgun (WGS) entry which is preliminary data.</text>
</comment>
<dbReference type="GO" id="GO:0005516">
    <property type="term" value="F:calmodulin binding"/>
    <property type="evidence" value="ECO:0007669"/>
    <property type="project" value="UniProtKB-KW"/>
</dbReference>
<feature type="region of interest" description="Disordered" evidence="8">
    <location>
        <begin position="77"/>
        <end position="115"/>
    </location>
</feature>
<dbReference type="CDD" id="cd00200">
    <property type="entry name" value="WD40"/>
    <property type="match status" value="1"/>
</dbReference>
<dbReference type="Proteomes" id="UP000650833">
    <property type="component" value="Unassembled WGS sequence"/>
</dbReference>
<organism evidence="10 11">
    <name type="scientific">Mucor plumbeus</name>
    <dbReference type="NCBI Taxonomy" id="97098"/>
    <lineage>
        <taxon>Eukaryota</taxon>
        <taxon>Fungi</taxon>
        <taxon>Fungi incertae sedis</taxon>
        <taxon>Mucoromycota</taxon>
        <taxon>Mucoromycotina</taxon>
        <taxon>Mucoromycetes</taxon>
        <taxon>Mucorales</taxon>
        <taxon>Mucorineae</taxon>
        <taxon>Mucoraceae</taxon>
        <taxon>Mucor</taxon>
    </lineage>
</organism>
<evidence type="ECO:0000256" key="1">
    <source>
        <dbReference type="ARBA" id="ARBA00009616"/>
    </source>
</evidence>
<feature type="domain" description="Striatin N-terminal" evidence="9">
    <location>
        <begin position="9"/>
        <end position="156"/>
    </location>
</feature>
<dbReference type="SUPFAM" id="SSF50978">
    <property type="entry name" value="WD40 repeat-like"/>
    <property type="match status" value="1"/>
</dbReference>
<dbReference type="Gene3D" id="1.20.5.300">
    <property type="match status" value="1"/>
</dbReference>
<dbReference type="AlphaFoldDB" id="A0A8H7RCW3"/>
<feature type="compositionally biased region" description="Polar residues" evidence="8">
    <location>
        <begin position="221"/>
        <end position="236"/>
    </location>
</feature>
<keyword evidence="5 7" id="KW-0175">Coiled coil</keyword>
<keyword evidence="3" id="KW-0677">Repeat</keyword>
<evidence type="ECO:0000313" key="11">
    <source>
        <dbReference type="Proteomes" id="UP000650833"/>
    </source>
</evidence>
<keyword evidence="2 6" id="KW-0853">WD repeat</keyword>
<dbReference type="SMART" id="SM00320">
    <property type="entry name" value="WD40"/>
    <property type="match status" value="7"/>
</dbReference>
<name>A0A8H7RCW3_9FUNG</name>
<sequence length="691" mass="76644">MSEQSTEYTLPGVLHFLQAEWRKFEREKNEWMIERAELKARIALLEGERRGVENIKLALMKRVKMLEYALRQERKRHASVTMTTTSEDPTTTTNTTNPTTTDNNIPSTIPTTIPMATAPTSITTTAPTFIDRKLKEKSREILKSCLQEINYLTSFPSKLPLTNALTSRSPSLSNERSSSIRRAPPPPNNNNSNHNSPILSAAGSRTQQQRNSNNNTNNNNKQTSLKKYSTNSNGSSPIPKKSTLSQRDDMDVEVPANVDEVAMINNIKEEKEHYSASQDSEALSMQIQEKFHLSEEKVIKLLKHANKGGQSKLDQDRLLAGDFDPNQIGDIDGHQQLQPKIWKPRVTIKGHLDSIRTVGFHPNEMIAASGSDDGTVKIWNLQRATGKDGNTTKKGSHEEADPSITFRGHTNVVTAVAISASQNRIYSASLDSTIRVWNLPAEDRGPFSPVDPSLNVATYIGHTDAIWDFKLSPDNCDGNLLASASADGTIKIWDTQTSGNLLKNSWAFNGISTEEDSRKNRVAPTSLDFCQTDPNKIVVSYANAKIRLYDIETGQVILTFKGSDDSYNNTFATQINRVISHPTMPIIVSGHEDRHIRFYDLKSGECTQSVSGHLDAVTSLNIDSTGTTMVSGGHDSSIRLWDIASKSCIQEFSAHRRKGDEGVLDVKFHKSFPWMISGGADGIVKVYHHGN</sequence>
<feature type="coiled-coil region" evidence="7">
    <location>
        <begin position="28"/>
        <end position="55"/>
    </location>
</feature>
<proteinExistence type="inferred from homology"/>
<dbReference type="PANTHER" id="PTHR15653:SF0">
    <property type="entry name" value="CONNECTOR OF KINASE TO AP-1, ISOFORM E"/>
    <property type="match status" value="1"/>
</dbReference>
<evidence type="ECO:0000256" key="2">
    <source>
        <dbReference type="ARBA" id="ARBA00022574"/>
    </source>
</evidence>
<dbReference type="PRINTS" id="PR00320">
    <property type="entry name" value="GPROTEINBRPT"/>
</dbReference>
<dbReference type="Pfam" id="PF08232">
    <property type="entry name" value="Striatin"/>
    <property type="match status" value="1"/>
</dbReference>
<dbReference type="InterPro" id="IPR036322">
    <property type="entry name" value="WD40_repeat_dom_sf"/>
</dbReference>
<accession>A0A8H7RCW3</accession>
<feature type="repeat" description="WD" evidence="6">
    <location>
        <begin position="610"/>
        <end position="651"/>
    </location>
</feature>
<gene>
    <name evidence="10" type="ORF">INT46_011452</name>
</gene>
<feature type="repeat" description="WD" evidence="6">
    <location>
        <begin position="348"/>
        <end position="382"/>
    </location>
</feature>
<dbReference type="InterPro" id="IPR013258">
    <property type="entry name" value="Striatin_N"/>
</dbReference>
<dbReference type="InterPro" id="IPR015943">
    <property type="entry name" value="WD40/YVTN_repeat-like_dom_sf"/>
</dbReference>
<dbReference type="InterPro" id="IPR051488">
    <property type="entry name" value="WD_repeat_striatin"/>
</dbReference>
<dbReference type="InterPro" id="IPR019775">
    <property type="entry name" value="WD40_repeat_CS"/>
</dbReference>
<evidence type="ECO:0000256" key="7">
    <source>
        <dbReference type="SAM" id="Coils"/>
    </source>
</evidence>
<feature type="repeat" description="WD" evidence="6">
    <location>
        <begin position="459"/>
        <end position="503"/>
    </location>
</feature>
<dbReference type="PANTHER" id="PTHR15653">
    <property type="entry name" value="STRIATIN"/>
    <property type="match status" value="1"/>
</dbReference>